<keyword evidence="1" id="KW-0812">Transmembrane</keyword>
<gene>
    <name evidence="2" type="ORF">HNQ44_002106</name>
</gene>
<proteinExistence type="predicted"/>
<organism evidence="2 3">
    <name type="scientific">Planococcus koreensis</name>
    <dbReference type="NCBI Taxonomy" id="112331"/>
    <lineage>
        <taxon>Bacteria</taxon>
        <taxon>Bacillati</taxon>
        <taxon>Bacillota</taxon>
        <taxon>Bacilli</taxon>
        <taxon>Bacillales</taxon>
        <taxon>Caryophanaceae</taxon>
        <taxon>Planococcus</taxon>
    </lineage>
</organism>
<reference evidence="2 3" key="1">
    <citation type="submission" date="2020-08" db="EMBL/GenBank/DDBJ databases">
        <title>Genomic Encyclopedia of Type Strains, Phase IV (KMG-IV): sequencing the most valuable type-strain genomes for metagenomic binning, comparative biology and taxonomic classification.</title>
        <authorList>
            <person name="Goeker M."/>
        </authorList>
    </citation>
    <scope>NUCLEOTIDE SEQUENCE [LARGE SCALE GENOMIC DNA]</scope>
    <source>
        <strain evidence="2 3">DSM 15895</strain>
    </source>
</reference>
<evidence type="ECO:0000256" key="1">
    <source>
        <dbReference type="SAM" id="Phobius"/>
    </source>
</evidence>
<protein>
    <submittedName>
        <fullName evidence="2">Tfp pilus assembly protein PilE</fullName>
    </submittedName>
</protein>
<feature type="transmembrane region" description="Helical" evidence="1">
    <location>
        <begin position="12"/>
        <end position="34"/>
    </location>
</feature>
<accession>A0A7W8CUV3</accession>
<comment type="caution">
    <text evidence="2">The sequence shown here is derived from an EMBL/GenBank/DDBJ whole genome shotgun (WGS) entry which is preliminary data.</text>
</comment>
<dbReference type="Proteomes" id="UP000525923">
    <property type="component" value="Unassembled WGS sequence"/>
</dbReference>
<dbReference type="OrthoDB" id="2452888at2"/>
<evidence type="ECO:0000313" key="2">
    <source>
        <dbReference type="EMBL" id="MBB5180677.1"/>
    </source>
</evidence>
<evidence type="ECO:0000313" key="3">
    <source>
        <dbReference type="Proteomes" id="UP000525923"/>
    </source>
</evidence>
<keyword evidence="1" id="KW-1133">Transmembrane helix</keyword>
<keyword evidence="1" id="KW-0472">Membrane</keyword>
<sequence>MNKLKEEGGYTLIIALLLIVLFMGMSAVFVQASLSHATQEQTVDQGNLAVSAAEMGVEKYSKEAENAFAKTYAKVNASALLKKKALEAEVKKYPNHANLNAICLKASKPVMQDWIQCNIDKYDEELRTEFFNEMQVQLSLINKDEVAVSDTLSHELASISLLPMTATDKTINLKMDVTGEKSEPNQVPSATKTVLRSKTLPTELNFPEVPFFNDDSVSEVEVKWGQPITEVTNFFPQLVDKPLAACPSAASITADMSPCKFDGVITEAYLKALKDANVDGSFYIKVDEFPQQINNFNAYNIPILADSGSITTQPNINQTDNLTLYYKGLLALQNTNVHTNNNFIVAEIITFQNNQNIYNNTIINIGNTAKSTYTASKVTINDGSKLCVNLDGITPSPADMFTKIDVSETNGSSSSDLAVRGTGKIYLFSKTGPATVLPSNAKVVYFNDPTKFLENCGVAVNYNVEGVEIFGLPLLISDLEWDVNMDVTY</sequence>
<dbReference type="RefSeq" id="WP_135500304.1">
    <property type="nucleotide sequence ID" value="NZ_JACHHE010000005.1"/>
</dbReference>
<keyword evidence="3" id="KW-1185">Reference proteome</keyword>
<dbReference type="AlphaFoldDB" id="A0A7W8CUV3"/>
<dbReference type="EMBL" id="JACHHE010000005">
    <property type="protein sequence ID" value="MBB5180677.1"/>
    <property type="molecule type" value="Genomic_DNA"/>
</dbReference>
<name>A0A7W8CUV3_9BACL</name>